<protein>
    <submittedName>
        <fullName evidence="2">Uncharacterized protein</fullName>
    </submittedName>
</protein>
<organism evidence="2">
    <name type="scientific">Anguilla anguilla</name>
    <name type="common">European freshwater eel</name>
    <name type="synonym">Muraena anguilla</name>
    <dbReference type="NCBI Taxonomy" id="7936"/>
    <lineage>
        <taxon>Eukaryota</taxon>
        <taxon>Metazoa</taxon>
        <taxon>Chordata</taxon>
        <taxon>Craniata</taxon>
        <taxon>Vertebrata</taxon>
        <taxon>Euteleostomi</taxon>
        <taxon>Actinopterygii</taxon>
        <taxon>Neopterygii</taxon>
        <taxon>Teleostei</taxon>
        <taxon>Anguilliformes</taxon>
        <taxon>Anguillidae</taxon>
        <taxon>Anguilla</taxon>
    </lineage>
</organism>
<reference evidence="2" key="1">
    <citation type="submission" date="2014-11" db="EMBL/GenBank/DDBJ databases">
        <authorList>
            <person name="Amaro Gonzalez C."/>
        </authorList>
    </citation>
    <scope>NUCLEOTIDE SEQUENCE</scope>
</reference>
<evidence type="ECO:0000256" key="1">
    <source>
        <dbReference type="SAM" id="MobiDB-lite"/>
    </source>
</evidence>
<reference evidence="2" key="2">
    <citation type="journal article" date="2015" name="Fish Shellfish Immunol.">
        <title>Early steps in the European eel (Anguilla anguilla)-Vibrio vulnificus interaction in the gills: Role of the RtxA13 toxin.</title>
        <authorList>
            <person name="Callol A."/>
            <person name="Pajuelo D."/>
            <person name="Ebbesson L."/>
            <person name="Teles M."/>
            <person name="MacKenzie S."/>
            <person name="Amaro C."/>
        </authorList>
    </citation>
    <scope>NUCLEOTIDE SEQUENCE</scope>
</reference>
<proteinExistence type="predicted"/>
<sequence>MHYRLDRRDQNGSHQDRKRSGRPRFDPVLSPPSRQQRTPSYEVYWQSDTRNSPHLPTTIDD</sequence>
<evidence type="ECO:0000313" key="2">
    <source>
        <dbReference type="EMBL" id="JAH15732.1"/>
    </source>
</evidence>
<feature type="compositionally biased region" description="Polar residues" evidence="1">
    <location>
        <begin position="46"/>
        <end position="55"/>
    </location>
</feature>
<name>A0A0E9QGZ5_ANGAN</name>
<feature type="compositionally biased region" description="Basic and acidic residues" evidence="1">
    <location>
        <begin position="1"/>
        <end position="15"/>
    </location>
</feature>
<accession>A0A0E9QGZ5</accession>
<dbReference type="EMBL" id="GBXM01092845">
    <property type="protein sequence ID" value="JAH15732.1"/>
    <property type="molecule type" value="Transcribed_RNA"/>
</dbReference>
<feature type="region of interest" description="Disordered" evidence="1">
    <location>
        <begin position="1"/>
        <end position="61"/>
    </location>
</feature>
<dbReference type="AlphaFoldDB" id="A0A0E9QGZ5"/>